<proteinExistence type="predicted"/>
<feature type="compositionally biased region" description="Basic and acidic residues" evidence="1">
    <location>
        <begin position="63"/>
        <end position="75"/>
    </location>
</feature>
<name>A0AA39V6B3_9LECA</name>
<comment type="caution">
    <text evidence="3">The sequence shown here is derived from an EMBL/GenBank/DDBJ whole genome shotgun (WGS) entry which is preliminary data.</text>
</comment>
<feature type="region of interest" description="Disordered" evidence="1">
    <location>
        <begin position="1"/>
        <end position="135"/>
    </location>
</feature>
<reference evidence="3" key="1">
    <citation type="submission" date="2023-03" db="EMBL/GenBank/DDBJ databases">
        <title>Complete genome of Cladonia borealis.</title>
        <authorList>
            <person name="Park H."/>
        </authorList>
    </citation>
    <scope>NUCLEOTIDE SEQUENCE</scope>
    <source>
        <strain evidence="3">ANT050790</strain>
    </source>
</reference>
<protein>
    <recommendedName>
        <fullName evidence="2">Gag1-like clamp domain-containing protein</fullName>
    </recommendedName>
</protein>
<accession>A0AA39V6B3</accession>
<dbReference type="Proteomes" id="UP001166286">
    <property type="component" value="Unassembled WGS sequence"/>
</dbReference>
<dbReference type="PANTHER" id="PTHR28065:SF1">
    <property type="entry name" value="DUF4050 DOMAIN-CONTAINING PROTEIN"/>
    <property type="match status" value="1"/>
</dbReference>
<dbReference type="PANTHER" id="PTHR28065">
    <property type="entry name" value="FREQUENIN"/>
    <property type="match status" value="1"/>
</dbReference>
<feature type="compositionally biased region" description="Polar residues" evidence="1">
    <location>
        <begin position="40"/>
        <end position="56"/>
    </location>
</feature>
<dbReference type="InterPro" id="IPR025124">
    <property type="entry name" value="Gag1-like_clamp"/>
</dbReference>
<organism evidence="3 4">
    <name type="scientific">Cladonia borealis</name>
    <dbReference type="NCBI Taxonomy" id="184061"/>
    <lineage>
        <taxon>Eukaryota</taxon>
        <taxon>Fungi</taxon>
        <taxon>Dikarya</taxon>
        <taxon>Ascomycota</taxon>
        <taxon>Pezizomycotina</taxon>
        <taxon>Lecanoromycetes</taxon>
        <taxon>OSLEUM clade</taxon>
        <taxon>Lecanoromycetidae</taxon>
        <taxon>Lecanorales</taxon>
        <taxon>Lecanorineae</taxon>
        <taxon>Cladoniaceae</taxon>
        <taxon>Cladonia</taxon>
    </lineage>
</organism>
<evidence type="ECO:0000256" key="1">
    <source>
        <dbReference type="SAM" id="MobiDB-lite"/>
    </source>
</evidence>
<dbReference type="Pfam" id="PF13259">
    <property type="entry name" value="clamp_Gag1-like"/>
    <property type="match status" value="1"/>
</dbReference>
<dbReference type="EMBL" id="JAFEKC020000006">
    <property type="protein sequence ID" value="KAK0513869.1"/>
    <property type="molecule type" value="Genomic_DNA"/>
</dbReference>
<gene>
    <name evidence="3" type="ORF">JMJ35_003591</name>
</gene>
<sequence length="297" mass="32962">MQDSPTDSLPSLSTTSPTNDLTEKPINGFHDATKPFPPTDTLTNPPKRSSTTNKTNEAAIRAAKQEILSKLREDWSWPPPPQTQPQTQTSTPQQPPLPSPSSWRERDSDSSYTPPSPALDPYKFDTPDDLAQPLLSRKRKRRELLEEEMKWNEGLRTYIQRRDAWAGARVEPPAAAPPPPTHDSLNYNDNNNNNTLSNTLNNTTSTSHTTTTPPTTLIPLIPPLLPPTHPIRSTITPQTYPAIYSKIILQGLSPTVPINLRDIVSALVQGWKKDGEWPPKGETPTIHATAMLFIHGC</sequence>
<keyword evidence="4" id="KW-1185">Reference proteome</keyword>
<feature type="compositionally biased region" description="Low complexity" evidence="1">
    <location>
        <begin position="1"/>
        <end position="20"/>
    </location>
</feature>
<feature type="compositionally biased region" description="Low complexity" evidence="1">
    <location>
        <begin position="190"/>
        <end position="218"/>
    </location>
</feature>
<evidence type="ECO:0000313" key="3">
    <source>
        <dbReference type="EMBL" id="KAK0513869.1"/>
    </source>
</evidence>
<feature type="region of interest" description="Disordered" evidence="1">
    <location>
        <begin position="170"/>
        <end position="218"/>
    </location>
</feature>
<feature type="domain" description="Gag1-like clamp" evidence="2">
    <location>
        <begin position="121"/>
        <end position="278"/>
    </location>
</feature>
<evidence type="ECO:0000313" key="4">
    <source>
        <dbReference type="Proteomes" id="UP001166286"/>
    </source>
</evidence>
<dbReference type="InterPro" id="IPR053274">
    <property type="entry name" value="Fluconazole_resistance"/>
</dbReference>
<dbReference type="AlphaFoldDB" id="A0AA39V6B3"/>
<evidence type="ECO:0000259" key="2">
    <source>
        <dbReference type="Pfam" id="PF13259"/>
    </source>
</evidence>